<keyword evidence="1" id="KW-0175">Coiled coil</keyword>
<dbReference type="AlphaFoldDB" id="A0AAD9VIA6"/>
<reference evidence="2" key="1">
    <citation type="submission" date="2021-08" db="EMBL/GenBank/DDBJ databases">
        <authorList>
            <person name="Misof B."/>
            <person name="Oliver O."/>
            <person name="Podsiadlowski L."/>
            <person name="Donath A."/>
            <person name="Peters R."/>
            <person name="Mayer C."/>
            <person name="Rust J."/>
            <person name="Gunkel S."/>
            <person name="Lesny P."/>
            <person name="Martin S."/>
            <person name="Oeyen J.P."/>
            <person name="Petersen M."/>
            <person name="Panagiotis P."/>
            <person name="Wilbrandt J."/>
            <person name="Tanja T."/>
        </authorList>
    </citation>
    <scope>NUCLEOTIDE SEQUENCE</scope>
    <source>
        <strain evidence="2">GBR_01_08_01A</strain>
        <tissue evidence="2">Thorax + abdomen</tissue>
    </source>
</reference>
<evidence type="ECO:0000313" key="2">
    <source>
        <dbReference type="EMBL" id="KAK2574682.1"/>
    </source>
</evidence>
<keyword evidence="3" id="KW-1185">Reference proteome</keyword>
<organism evidence="2 3">
    <name type="scientific">Odynerus spinipes</name>
    <dbReference type="NCBI Taxonomy" id="1348599"/>
    <lineage>
        <taxon>Eukaryota</taxon>
        <taxon>Metazoa</taxon>
        <taxon>Ecdysozoa</taxon>
        <taxon>Arthropoda</taxon>
        <taxon>Hexapoda</taxon>
        <taxon>Insecta</taxon>
        <taxon>Pterygota</taxon>
        <taxon>Neoptera</taxon>
        <taxon>Endopterygota</taxon>
        <taxon>Hymenoptera</taxon>
        <taxon>Apocrita</taxon>
        <taxon>Aculeata</taxon>
        <taxon>Vespoidea</taxon>
        <taxon>Vespidae</taxon>
        <taxon>Eumeninae</taxon>
        <taxon>Odynerus</taxon>
    </lineage>
</organism>
<name>A0AAD9VIA6_9HYME</name>
<feature type="coiled-coil region" evidence="1">
    <location>
        <begin position="293"/>
        <end position="320"/>
    </location>
</feature>
<gene>
    <name evidence="2" type="ORF">KPH14_012960</name>
</gene>
<comment type="caution">
    <text evidence="2">The sequence shown here is derived from an EMBL/GenBank/DDBJ whole genome shotgun (WGS) entry which is preliminary data.</text>
</comment>
<proteinExistence type="predicted"/>
<dbReference type="EMBL" id="JAIFRP010005280">
    <property type="protein sequence ID" value="KAK2574682.1"/>
    <property type="molecule type" value="Genomic_DNA"/>
</dbReference>
<accession>A0AAD9VIA6</accession>
<evidence type="ECO:0000256" key="1">
    <source>
        <dbReference type="SAM" id="Coils"/>
    </source>
</evidence>
<sequence>MLAAIKKGKIGSQAGGGSEFDLETYTYQVVDYDALSETIKNPPSGDKRIDTPIVDVGITIPKPKPIIKKQNLKSGVDYMNFVVSLLIRMVGLEGLASEVLAQLALNNPKFAAILKGAKKLKDVHQKFSKILNYINPEYLLSELLKLPKKEIAKYLKFKKDDYRRILKDFKIQENSLKGDLTSLKASFEESYNDYMNGGTETGWLEQTYGQLNSQTYKRLPNTNQISQLIREQQELVKKAQRGYYRTTAANRAYRGFDSYPVGNKPFSEIDNPVYLQQRKIIQQNQYSELTRPIRDTQAKLSQVRENIQNTKGQLINARNNLKNFKSINRIIRKTKQIINGPVSTFTNDMINKPIRKKVKESIKDLEGE</sequence>
<evidence type="ECO:0000313" key="3">
    <source>
        <dbReference type="Proteomes" id="UP001258017"/>
    </source>
</evidence>
<dbReference type="Proteomes" id="UP001258017">
    <property type="component" value="Unassembled WGS sequence"/>
</dbReference>
<protein>
    <submittedName>
        <fullName evidence="2">Uncharacterized protein</fullName>
    </submittedName>
</protein>
<reference evidence="2" key="2">
    <citation type="journal article" date="2023" name="Commun. Biol.">
        <title>Intrasexual cuticular hydrocarbon dimorphism in a wasp sheds light on hydrocarbon biosynthesis genes in Hymenoptera.</title>
        <authorList>
            <person name="Moris V.C."/>
            <person name="Podsiadlowski L."/>
            <person name="Martin S."/>
            <person name="Oeyen J.P."/>
            <person name="Donath A."/>
            <person name="Petersen M."/>
            <person name="Wilbrandt J."/>
            <person name="Misof B."/>
            <person name="Liedtke D."/>
            <person name="Thamm M."/>
            <person name="Scheiner R."/>
            <person name="Schmitt T."/>
            <person name="Niehuis O."/>
        </authorList>
    </citation>
    <scope>NUCLEOTIDE SEQUENCE</scope>
    <source>
        <strain evidence="2">GBR_01_08_01A</strain>
    </source>
</reference>